<feature type="transmembrane region" description="Helical" evidence="9">
    <location>
        <begin position="164"/>
        <end position="192"/>
    </location>
</feature>
<evidence type="ECO:0000256" key="1">
    <source>
        <dbReference type="ARBA" id="ARBA00004100"/>
    </source>
</evidence>
<evidence type="ECO:0000256" key="2">
    <source>
        <dbReference type="ARBA" id="ARBA00004370"/>
    </source>
</evidence>
<feature type="transmembrane region" description="Helical" evidence="9">
    <location>
        <begin position="213"/>
        <end position="236"/>
    </location>
</feature>
<evidence type="ECO:0000313" key="12">
    <source>
        <dbReference type="Proteomes" id="UP001249851"/>
    </source>
</evidence>
<dbReference type="PRINTS" id="PR00237">
    <property type="entry name" value="GPCRRHODOPSN"/>
</dbReference>
<dbReference type="EMBL" id="JARQWQ010000086">
    <property type="protein sequence ID" value="KAK2552505.1"/>
    <property type="molecule type" value="Genomic_DNA"/>
</dbReference>
<proteinExistence type="predicted"/>
<evidence type="ECO:0000256" key="3">
    <source>
        <dbReference type="ARBA" id="ARBA00018873"/>
    </source>
</evidence>
<dbReference type="CDD" id="cd00637">
    <property type="entry name" value="7tm_classA_rhodopsin-like"/>
    <property type="match status" value="1"/>
</dbReference>
<feature type="domain" description="G-protein coupled receptors family 1 profile" evidence="10">
    <location>
        <begin position="114"/>
        <end position="389"/>
    </location>
</feature>
<protein>
    <recommendedName>
        <fullName evidence="3">Thyrotropin-releasing hormone receptor</fullName>
    </recommendedName>
    <alternativeName>
        <fullName evidence="7">Thyroliberin receptor</fullName>
    </alternativeName>
</protein>
<comment type="caution">
    <text evidence="11">The sequence shown here is derived from an EMBL/GenBank/DDBJ whole genome shotgun (WGS) entry which is preliminary data.</text>
</comment>
<keyword evidence="12" id="KW-1185">Reference proteome</keyword>
<dbReference type="GO" id="GO:0016020">
    <property type="term" value="C:membrane"/>
    <property type="evidence" value="ECO:0007669"/>
    <property type="project" value="UniProtKB-SubCell"/>
</dbReference>
<reference evidence="11" key="2">
    <citation type="journal article" date="2023" name="Science">
        <title>Genomic signatures of disease resistance in endangered staghorn corals.</title>
        <authorList>
            <person name="Vollmer S.V."/>
            <person name="Selwyn J.D."/>
            <person name="Despard B.A."/>
            <person name="Roesel C.L."/>
        </authorList>
    </citation>
    <scope>NUCLEOTIDE SEQUENCE</scope>
    <source>
        <strain evidence="11">K2</strain>
    </source>
</reference>
<gene>
    <name evidence="11" type="ORF">P5673_026343</name>
</gene>
<evidence type="ECO:0000256" key="8">
    <source>
        <dbReference type="SAM" id="MobiDB-lite"/>
    </source>
</evidence>
<evidence type="ECO:0000256" key="5">
    <source>
        <dbReference type="ARBA" id="ARBA00022989"/>
    </source>
</evidence>
<dbReference type="SUPFAM" id="SSF81321">
    <property type="entry name" value="Family A G protein-coupled receptor-like"/>
    <property type="match status" value="1"/>
</dbReference>
<dbReference type="Pfam" id="PF00001">
    <property type="entry name" value="7tm_1"/>
    <property type="match status" value="1"/>
</dbReference>
<sequence length="499" mass="55918">MSICQPIRGLRCVNCDVQKGCDNHYDGVRQHNNCPDNKDIDQSRTQSDYILGDLWILNKKCIEMASSRTISFDLMNSTRDTATQDSTSTGETTALSALTVGLILEGGILAVVLGNLLVLLSLRFQKQWLVTDVLLLSLSTADFVDGSFPLQLIVFMNYFIQQKWTAFLCGLYIIIVNALRFASAGTVTLMAVERAFMILRPLKYHTKVTVSRIKKVVVVIWLNAVFLACLPFLGVGNSGYEEGKCFYHLTDMGKTYAVLILSVSFLLLAIALLCCIAIKSSSSMFIKRQTEMDNKNKCAGNRTHRGSTCDMLECERGRERRKSNPSGVREIRRLSHMMALVVFVYCLSWLPILISNIVTMVTNQKSSKVVVLITGMISLIYAMTNPIIYGTMSMRYRLAYKKVFTAAFGLCERRARSWSLSFSSISTTRSRTFTLPQLFSGQTSDENKNKEAARKQETQHGQTTKAIETKFAQNDHVNELSYGVTGRTIQNVPTKENVT</sequence>
<keyword evidence="4 9" id="KW-0812">Transmembrane</keyword>
<comment type="subcellular location">
    <subcellularLocation>
        <location evidence="2">Membrane</location>
    </subcellularLocation>
</comment>
<evidence type="ECO:0000256" key="4">
    <source>
        <dbReference type="ARBA" id="ARBA00022692"/>
    </source>
</evidence>
<reference evidence="11" key="1">
    <citation type="journal article" date="2023" name="G3 (Bethesda)">
        <title>Whole genome assembly and annotation of the endangered Caribbean coral Acropora cervicornis.</title>
        <authorList>
            <person name="Selwyn J.D."/>
            <person name="Vollmer S.V."/>
        </authorList>
    </citation>
    <scope>NUCLEOTIDE SEQUENCE</scope>
    <source>
        <strain evidence="11">K2</strain>
    </source>
</reference>
<feature type="compositionally biased region" description="Basic and acidic residues" evidence="8">
    <location>
        <begin position="445"/>
        <end position="458"/>
    </location>
</feature>
<organism evidence="11 12">
    <name type="scientific">Acropora cervicornis</name>
    <name type="common">Staghorn coral</name>
    <dbReference type="NCBI Taxonomy" id="6130"/>
    <lineage>
        <taxon>Eukaryota</taxon>
        <taxon>Metazoa</taxon>
        <taxon>Cnidaria</taxon>
        <taxon>Anthozoa</taxon>
        <taxon>Hexacorallia</taxon>
        <taxon>Scleractinia</taxon>
        <taxon>Astrocoeniina</taxon>
        <taxon>Acroporidae</taxon>
        <taxon>Acropora</taxon>
    </lineage>
</organism>
<keyword evidence="5 9" id="KW-1133">Transmembrane helix</keyword>
<dbReference type="PANTHER" id="PTHR46061">
    <property type="entry name" value="THYROTROPIN-RELEASING HORMONE RECEPTOR"/>
    <property type="match status" value="1"/>
</dbReference>
<feature type="transmembrane region" description="Helical" evidence="9">
    <location>
        <begin position="370"/>
        <end position="392"/>
    </location>
</feature>
<accession>A0AAD9Q1A6</accession>
<feature type="transmembrane region" description="Helical" evidence="9">
    <location>
        <begin position="256"/>
        <end position="278"/>
    </location>
</feature>
<evidence type="ECO:0000256" key="7">
    <source>
        <dbReference type="ARBA" id="ARBA00032251"/>
    </source>
</evidence>
<dbReference type="AlphaFoldDB" id="A0AAD9Q1A6"/>
<dbReference type="GO" id="GO:0004997">
    <property type="term" value="F:thyrotropin-releasing hormone receptor activity"/>
    <property type="evidence" value="ECO:0007669"/>
    <property type="project" value="InterPro"/>
</dbReference>
<evidence type="ECO:0000256" key="9">
    <source>
        <dbReference type="SAM" id="Phobius"/>
    </source>
</evidence>
<evidence type="ECO:0000256" key="6">
    <source>
        <dbReference type="ARBA" id="ARBA00023136"/>
    </source>
</evidence>
<dbReference type="Gene3D" id="1.20.1070.10">
    <property type="entry name" value="Rhodopsin 7-helix transmembrane proteins"/>
    <property type="match status" value="1"/>
</dbReference>
<dbReference type="PROSITE" id="PS50262">
    <property type="entry name" value="G_PROTEIN_RECEP_F1_2"/>
    <property type="match status" value="1"/>
</dbReference>
<dbReference type="PANTHER" id="PTHR46061:SF3">
    <property type="entry name" value="THYROTROPIN-RELEASING HORMONE RECEPTOR"/>
    <property type="match status" value="1"/>
</dbReference>
<keyword evidence="6 9" id="KW-0472">Membrane</keyword>
<name>A0AAD9Q1A6_ACRCE</name>
<comment type="function">
    <text evidence="1">Receptor for thyrotropin-releasing hormone (TRH). Upon ligand binding, this G-protein-coupled receptor triggers activation of the phosphatidylinositol (IP3)-calcium-protein kinase C (PKC) pathway.</text>
</comment>
<dbReference type="Proteomes" id="UP001249851">
    <property type="component" value="Unassembled WGS sequence"/>
</dbReference>
<keyword evidence="11" id="KW-0675">Receptor</keyword>
<feature type="transmembrane region" description="Helical" evidence="9">
    <location>
        <begin position="134"/>
        <end position="158"/>
    </location>
</feature>
<dbReference type="InterPro" id="IPR002120">
    <property type="entry name" value="TRH_rcpt_1"/>
</dbReference>
<dbReference type="InterPro" id="IPR017452">
    <property type="entry name" value="GPCR_Rhodpsn_7TM"/>
</dbReference>
<evidence type="ECO:0000259" key="10">
    <source>
        <dbReference type="PROSITE" id="PS50262"/>
    </source>
</evidence>
<feature type="region of interest" description="Disordered" evidence="8">
    <location>
        <begin position="440"/>
        <end position="464"/>
    </location>
</feature>
<feature type="transmembrane region" description="Helical" evidence="9">
    <location>
        <begin position="337"/>
        <end position="358"/>
    </location>
</feature>
<feature type="transmembrane region" description="Helical" evidence="9">
    <location>
        <begin position="94"/>
        <end position="122"/>
    </location>
</feature>
<evidence type="ECO:0000313" key="11">
    <source>
        <dbReference type="EMBL" id="KAK2552505.1"/>
    </source>
</evidence>
<dbReference type="InterPro" id="IPR000276">
    <property type="entry name" value="GPCR_Rhodpsn"/>
</dbReference>